<reference evidence="3 4" key="1">
    <citation type="submission" date="2012-11" db="EMBL/GenBank/DDBJ databases">
        <title>Whole genome sequence of Acidocella aminolytica 101 = DSM 11237.</title>
        <authorList>
            <person name="Azuma Y."/>
            <person name="Higashiura N."/>
            <person name="Hirakawa H."/>
            <person name="Matsushita K."/>
        </authorList>
    </citation>
    <scope>NUCLEOTIDE SEQUENCE [LARGE SCALE GENOMIC DNA]</scope>
    <source>
        <strain evidence="4">101 / DSM 11237</strain>
    </source>
</reference>
<dbReference type="InterPro" id="IPR036249">
    <property type="entry name" value="Thioredoxin-like_sf"/>
</dbReference>
<dbReference type="GO" id="GO:0016491">
    <property type="term" value="F:oxidoreductase activity"/>
    <property type="evidence" value="ECO:0007669"/>
    <property type="project" value="InterPro"/>
</dbReference>
<protein>
    <submittedName>
        <fullName evidence="3">Oxidoreductase</fullName>
    </submittedName>
</protein>
<dbReference type="OrthoDB" id="5793672at2"/>
<evidence type="ECO:0000313" key="4">
    <source>
        <dbReference type="Proteomes" id="UP000032668"/>
    </source>
</evidence>
<dbReference type="Pfam" id="PF08534">
    <property type="entry name" value="Redoxin"/>
    <property type="match status" value="1"/>
</dbReference>
<dbReference type="AlphaFoldDB" id="A0A0D6PA02"/>
<sequence length="192" mass="20765">MVKRLMSKHLLPHRMTLLAGLLALPAMALGSPSGVMGPKNAPSPADQAAPPASFISNGKTVELEAFKGHPVMLWQVATWCGSCRAGLRTFAHEKALIDKSDIRVIVLRDYKNGGYPGIGIKKFAEQTAPSLMRDAHFVFGDDTKALYALYNPHHYVDVYDLIGTDNKIQAVSSTPSATFGKIKAFIASEPKS</sequence>
<accession>A0A0D6PA02</accession>
<proteinExistence type="predicted"/>
<dbReference type="EMBL" id="BANC01000003">
    <property type="protein sequence ID" value="GAN78595.1"/>
    <property type="molecule type" value="Genomic_DNA"/>
</dbReference>
<gene>
    <name evidence="3" type="ORF">Aam_003_007</name>
</gene>
<evidence type="ECO:0000256" key="1">
    <source>
        <dbReference type="SAM" id="SignalP"/>
    </source>
</evidence>
<dbReference type="SUPFAM" id="SSF52833">
    <property type="entry name" value="Thioredoxin-like"/>
    <property type="match status" value="1"/>
</dbReference>
<dbReference type="InterPro" id="IPR013740">
    <property type="entry name" value="Redoxin"/>
</dbReference>
<dbReference type="Proteomes" id="UP000032668">
    <property type="component" value="Unassembled WGS sequence"/>
</dbReference>
<dbReference type="Gene3D" id="3.40.30.10">
    <property type="entry name" value="Glutaredoxin"/>
    <property type="match status" value="1"/>
</dbReference>
<feature type="domain" description="Redoxin" evidence="2">
    <location>
        <begin position="45"/>
        <end position="107"/>
    </location>
</feature>
<dbReference type="STRING" id="1120923.SAMN02746095_02560"/>
<keyword evidence="1" id="KW-0732">Signal</keyword>
<evidence type="ECO:0000259" key="2">
    <source>
        <dbReference type="Pfam" id="PF08534"/>
    </source>
</evidence>
<comment type="caution">
    <text evidence="3">The sequence shown here is derived from an EMBL/GenBank/DDBJ whole genome shotgun (WGS) entry which is preliminary data.</text>
</comment>
<keyword evidence="4" id="KW-1185">Reference proteome</keyword>
<feature type="signal peptide" evidence="1">
    <location>
        <begin position="1"/>
        <end position="28"/>
    </location>
</feature>
<evidence type="ECO:0000313" key="3">
    <source>
        <dbReference type="EMBL" id="GAN78595.1"/>
    </source>
</evidence>
<dbReference type="RefSeq" id="WP_052948257.1">
    <property type="nucleotide sequence ID" value="NZ_BANC01000003.1"/>
</dbReference>
<organism evidence="3 4">
    <name type="scientific">Acidocella aminolytica 101 = DSM 11237</name>
    <dbReference type="NCBI Taxonomy" id="1120923"/>
    <lineage>
        <taxon>Bacteria</taxon>
        <taxon>Pseudomonadati</taxon>
        <taxon>Pseudomonadota</taxon>
        <taxon>Alphaproteobacteria</taxon>
        <taxon>Acetobacterales</taxon>
        <taxon>Acidocellaceae</taxon>
        <taxon>Acidocella</taxon>
    </lineage>
</organism>
<name>A0A0D6PA02_9PROT</name>
<feature type="chain" id="PRO_5010201227" evidence="1">
    <location>
        <begin position="29"/>
        <end position="192"/>
    </location>
</feature>